<proteinExistence type="predicted"/>
<reference evidence="1" key="1">
    <citation type="submission" date="2020-06" db="EMBL/GenBank/DDBJ databases">
        <title>Lateral gene transfer of anion-conducting channel rhodopsins between green algae and giant viruses.</title>
        <authorList>
            <person name="Rozenberg A."/>
            <person name="Oppermann J."/>
            <person name="Wietek J."/>
            <person name="Fernandez Lahore R.G."/>
            <person name="Sandaa R.-A."/>
            <person name="Bratbak G."/>
            <person name="Hegemann P."/>
            <person name="Beja O."/>
        </authorList>
    </citation>
    <scope>NUCLEOTIDE SEQUENCE</scope>
    <source>
        <strain evidence="1">01B</strain>
    </source>
</reference>
<organismHost>
    <name type="scientific">Pyramimonas plurioculata</name>
    <dbReference type="NCBI Taxonomy" id="36893"/>
</organismHost>
<accession>A0A7M3UNN8</accession>
<evidence type="ECO:0000313" key="1">
    <source>
        <dbReference type="EMBL" id="QOI90311.1"/>
    </source>
</evidence>
<evidence type="ECO:0008006" key="2">
    <source>
        <dbReference type="Google" id="ProtNLM"/>
    </source>
</evidence>
<organism evidence="1">
    <name type="scientific">Pyramimonas orientalis virus</name>
    <name type="common">PoV01</name>
    <dbReference type="NCBI Taxonomy" id="455367"/>
    <lineage>
        <taxon>Viruses</taxon>
        <taxon>Varidnaviria</taxon>
        <taxon>Bamfordvirae</taxon>
        <taxon>Nucleocytoviricota</taxon>
        <taxon>Megaviricetes</taxon>
        <taxon>Imitervirales</taxon>
        <taxon>Allomimiviridae</taxon>
        <taxon>Heliosvirus</taxon>
        <taxon>Heliosvirus raunefjordenense</taxon>
    </lineage>
</organism>
<gene>
    <name evidence="1" type="ORF">HWQ62_00174</name>
</gene>
<dbReference type="EMBL" id="MT663535">
    <property type="protein sequence ID" value="QOI90311.1"/>
    <property type="molecule type" value="Genomic_DNA"/>
</dbReference>
<name>A0A7M3UNN8_POV01</name>
<protein>
    <recommendedName>
        <fullName evidence="2">C2H2-type domain-containing protein</fullName>
    </recommendedName>
</protein>
<sequence>MVYECDRCNYSSKRRCDLLRHVNKKYPCYKKIDERGCSLDDTLKTAVVPENINATPENINATPEIINATPENINATPEIINATPEIINATPENINADRTCVKCNRLFSRHDTMKSHYSICDGYDKKQCKICLRMFATAQGKHQHIKYVKCNPPSVTNPQIINNIDNSTHNTINLNFRGDFDKVSKSDIDNIVKQLEKSEYIQMIQQNMRTGKYAVPRTIEHIYFNDDHPNMQILKKERRNDKMVEVHVDGKWEKRLVDDIMKKLITKVEEYHRDYFKYLEEKFRNIPIGSKQWNVAVRPIKTFGHLLVWYDGFSGKDIENIGISLNRPDDDKETKARNKDMKKLIKEKIYELTPKDLINVYALGDLKTVPNNVI</sequence>